<protein>
    <submittedName>
        <fullName evidence="2">Uncharacterized protein</fullName>
    </submittedName>
</protein>
<comment type="caution">
    <text evidence="2">The sequence shown here is derived from an EMBL/GenBank/DDBJ whole genome shotgun (WGS) entry which is preliminary data.</text>
</comment>
<evidence type="ECO:0000313" key="2">
    <source>
        <dbReference type="EMBL" id="OYR90050.1"/>
    </source>
</evidence>
<organism evidence="2 3">
    <name type="scientific">Lactobacillus taiwanensis</name>
    <dbReference type="NCBI Taxonomy" id="508451"/>
    <lineage>
        <taxon>Bacteria</taxon>
        <taxon>Bacillati</taxon>
        <taxon>Bacillota</taxon>
        <taxon>Bacilli</taxon>
        <taxon>Lactobacillales</taxon>
        <taxon>Lactobacillaceae</taxon>
        <taxon>Lactobacillus</taxon>
    </lineage>
</organism>
<dbReference type="Proteomes" id="UP000216316">
    <property type="component" value="Unassembled WGS sequence"/>
</dbReference>
<evidence type="ECO:0000313" key="3">
    <source>
        <dbReference type="Proteomes" id="UP000215828"/>
    </source>
</evidence>
<evidence type="ECO:0000313" key="4">
    <source>
        <dbReference type="Proteomes" id="UP000216316"/>
    </source>
</evidence>
<accession>A0A256L9U3</accession>
<keyword evidence="4" id="KW-1185">Reference proteome</keyword>
<proteinExistence type="predicted"/>
<evidence type="ECO:0000313" key="1">
    <source>
        <dbReference type="EMBL" id="OYR87179.1"/>
    </source>
</evidence>
<gene>
    <name evidence="1" type="ORF">CBF53_09345</name>
    <name evidence="2" type="ORF">CBF70_10405</name>
</gene>
<name>A0A256L9U3_9LACO</name>
<dbReference type="Proteomes" id="UP000215828">
    <property type="component" value="Unassembled WGS sequence"/>
</dbReference>
<dbReference type="AlphaFoldDB" id="A0A256L9U3"/>
<dbReference type="EMBL" id="NGNX01000062">
    <property type="protein sequence ID" value="OYR90050.1"/>
    <property type="molecule type" value="Genomic_DNA"/>
</dbReference>
<dbReference type="EMBL" id="NGNV01000055">
    <property type="protein sequence ID" value="OYR87179.1"/>
    <property type="molecule type" value="Genomic_DNA"/>
</dbReference>
<dbReference type="RefSeq" id="WP_094496174.1">
    <property type="nucleotide sequence ID" value="NZ_NGNV01000055.1"/>
</dbReference>
<reference evidence="1 4" key="2">
    <citation type="submission" date="2017-05" db="EMBL/GenBank/DDBJ databases">
        <authorList>
            <person name="Lin X.B."/>
            <person name="Stothard P."/>
            <person name="Tasseva G."/>
            <person name="Walter J."/>
        </authorList>
    </citation>
    <scope>NUCLEOTIDE SEQUENCE [LARGE SCALE GENOMIC DNA]</scope>
    <source>
        <strain evidence="1 4">609u</strain>
    </source>
</reference>
<sequence>MAEDKTILDDKKVVEPQKIDRLGAHEDWTFEDANGYKWKYSFQFPGLKKAYEMIDNATMANGQIAKSILFDEYLQNVVVSEKLTSVDDLTDRPGIDDLFNAIDSFLGGLL</sequence>
<reference evidence="2 3" key="1">
    <citation type="submission" date="2017-04" db="EMBL/GenBank/DDBJ databases">
        <authorList>
            <person name="Afonso C.L."/>
            <person name="Miller P.J."/>
            <person name="Scott M.A."/>
            <person name="Spackman E."/>
            <person name="Goraichik I."/>
            <person name="Dimitrov K.M."/>
            <person name="Suarez D.L."/>
            <person name="Swayne D.E."/>
        </authorList>
    </citation>
    <scope>NUCLEOTIDE SEQUENCE [LARGE SCALE GENOMIC DNA]</scope>
    <source>
        <strain evidence="2 3">609q</strain>
    </source>
</reference>
<reference evidence="3 4" key="3">
    <citation type="submission" date="2017-09" db="EMBL/GenBank/DDBJ databases">
        <title>Tripartite evolution among Lactobacillus johnsonii, Lactobacillus taiwanensis, Lactobacillus reuteri and their rodent host.</title>
        <authorList>
            <person name="Wang T."/>
            <person name="Knowles S."/>
            <person name="Cheng C."/>
        </authorList>
    </citation>
    <scope>NUCLEOTIDE SEQUENCE [LARGE SCALE GENOMIC DNA]</scope>
    <source>
        <strain evidence="2 3">609q</strain>
        <strain evidence="1 4">609u</strain>
    </source>
</reference>